<reference evidence="2 3" key="1">
    <citation type="journal article" date="2020" name="Cell">
        <title>Large-Scale Comparative Analyses of Tick Genomes Elucidate Their Genetic Diversity and Vector Capacities.</title>
        <authorList>
            <consortium name="Tick Genome and Microbiome Consortium (TIGMIC)"/>
            <person name="Jia N."/>
            <person name="Wang J."/>
            <person name="Shi W."/>
            <person name="Du L."/>
            <person name="Sun Y."/>
            <person name="Zhan W."/>
            <person name="Jiang J.F."/>
            <person name="Wang Q."/>
            <person name="Zhang B."/>
            <person name="Ji P."/>
            <person name="Bell-Sakyi L."/>
            <person name="Cui X.M."/>
            <person name="Yuan T.T."/>
            <person name="Jiang B.G."/>
            <person name="Yang W.F."/>
            <person name="Lam T.T."/>
            <person name="Chang Q.C."/>
            <person name="Ding S.J."/>
            <person name="Wang X.J."/>
            <person name="Zhu J.G."/>
            <person name="Ruan X.D."/>
            <person name="Zhao L."/>
            <person name="Wei J.T."/>
            <person name="Ye R.Z."/>
            <person name="Que T.C."/>
            <person name="Du C.H."/>
            <person name="Zhou Y.H."/>
            <person name="Cheng J.X."/>
            <person name="Dai P.F."/>
            <person name="Guo W.B."/>
            <person name="Han X.H."/>
            <person name="Huang E.J."/>
            <person name="Li L.F."/>
            <person name="Wei W."/>
            <person name="Gao Y.C."/>
            <person name="Liu J.Z."/>
            <person name="Shao H.Z."/>
            <person name="Wang X."/>
            <person name="Wang C.C."/>
            <person name="Yang T.C."/>
            <person name="Huo Q.B."/>
            <person name="Li W."/>
            <person name="Chen H.Y."/>
            <person name="Chen S.E."/>
            <person name="Zhou L.G."/>
            <person name="Ni X.B."/>
            <person name="Tian J.H."/>
            <person name="Sheng Y."/>
            <person name="Liu T."/>
            <person name="Pan Y.S."/>
            <person name="Xia L.Y."/>
            <person name="Li J."/>
            <person name="Zhao F."/>
            <person name="Cao W.C."/>
        </authorList>
    </citation>
    <scope>NUCLEOTIDE SEQUENCE [LARGE SCALE GENOMIC DNA]</scope>
    <source>
        <strain evidence="2">HaeL-2018</strain>
    </source>
</reference>
<dbReference type="EMBL" id="JABSTR010000009">
    <property type="protein sequence ID" value="KAH9378885.1"/>
    <property type="molecule type" value="Genomic_DNA"/>
</dbReference>
<feature type="compositionally biased region" description="Basic and acidic residues" evidence="1">
    <location>
        <begin position="63"/>
        <end position="93"/>
    </location>
</feature>
<evidence type="ECO:0000313" key="2">
    <source>
        <dbReference type="EMBL" id="KAH9378885.1"/>
    </source>
</evidence>
<keyword evidence="3" id="KW-1185">Reference proteome</keyword>
<evidence type="ECO:0000313" key="3">
    <source>
        <dbReference type="Proteomes" id="UP000821853"/>
    </source>
</evidence>
<protein>
    <submittedName>
        <fullName evidence="2">Uncharacterized protein</fullName>
    </submittedName>
</protein>
<feature type="region of interest" description="Disordered" evidence="1">
    <location>
        <begin position="25"/>
        <end position="93"/>
    </location>
</feature>
<accession>A0A9J6GTQ1</accession>
<comment type="caution">
    <text evidence="2">The sequence shown here is derived from an EMBL/GenBank/DDBJ whole genome shotgun (WGS) entry which is preliminary data.</text>
</comment>
<gene>
    <name evidence="2" type="ORF">HPB48_004626</name>
</gene>
<name>A0A9J6GTQ1_HAELO</name>
<dbReference type="Proteomes" id="UP000821853">
    <property type="component" value="Unassembled WGS sequence"/>
</dbReference>
<dbReference type="AlphaFoldDB" id="A0A9J6GTQ1"/>
<sequence>MSFAEQKALLQAKLRIAEAKLAAERSKSERFKRANNVPASPIAQTVMFSTEGESELGCSGTPKDVRGGTHSLGVHERPVSRDSARSESRGKGEKRIVAHVTSWALRFPATGEQDSEASRVKSFTKMKTEVKEGVTCEAAFGNDRQSEMNESVRVKKLIARETASAASHVRIHVTDESLATPCVTQRCVVENGASCAHGGSVTAEHGGSHRKEPENYEVLESTVPKGLGLASVQREPVIAACGDGEHSGSVVERPVALQDAAEPESRKESAAVGVAHIASCVSGDPQMSCRENVIAMGSSSEFREESVLQGPAAHVMQPQGVAGRTVGVAEEIASPALHVSVDVAARQPSADYADEQRVVEHGAPSSRLAELGCSDKKGRKRQPASPQCSVAAMQADEAEAVPSRARKRGGEGFPIMLRQSASPQCSVAATLADEPAAVPSRARKRGGEGPLILLCEGVRRMARTFSDDDGRCVPPSKGR</sequence>
<organism evidence="2 3">
    <name type="scientific">Haemaphysalis longicornis</name>
    <name type="common">Bush tick</name>
    <dbReference type="NCBI Taxonomy" id="44386"/>
    <lineage>
        <taxon>Eukaryota</taxon>
        <taxon>Metazoa</taxon>
        <taxon>Ecdysozoa</taxon>
        <taxon>Arthropoda</taxon>
        <taxon>Chelicerata</taxon>
        <taxon>Arachnida</taxon>
        <taxon>Acari</taxon>
        <taxon>Parasitiformes</taxon>
        <taxon>Ixodida</taxon>
        <taxon>Ixodoidea</taxon>
        <taxon>Ixodidae</taxon>
        <taxon>Haemaphysalinae</taxon>
        <taxon>Haemaphysalis</taxon>
    </lineage>
</organism>
<dbReference type="VEuPathDB" id="VectorBase:HLOH_064674"/>
<proteinExistence type="predicted"/>
<feature type="region of interest" description="Disordered" evidence="1">
    <location>
        <begin position="356"/>
        <end position="389"/>
    </location>
</feature>
<evidence type="ECO:0000256" key="1">
    <source>
        <dbReference type="SAM" id="MobiDB-lite"/>
    </source>
</evidence>